<dbReference type="InterPro" id="IPR018490">
    <property type="entry name" value="cNMP-bd_dom_sf"/>
</dbReference>
<gene>
    <name evidence="1" type="ORF">NSCI0253_LOCUS34867</name>
</gene>
<dbReference type="InterPro" id="IPR014710">
    <property type="entry name" value="RmlC-like_jellyroll"/>
</dbReference>
<accession>A0A7S1ANZ0</accession>
<proteinExistence type="predicted"/>
<sequence>MPSLLKVPFLKYYGGLNSAGMRMLCYSAIEECSLVCLEELFTAGKFGENMHFVSGGDMVYARSGSEDEKVTRGQWAAEAVLWVTWTHRGTLSARTSCEAFLVNAEKARHIMLEHQESVSVAAEYAQMISEVLDDVEHWTDLWSEQFTESFARAACGAEARDGSRKRQSTMVSMSNVFSLRV</sequence>
<organism evidence="1">
    <name type="scientific">Noctiluca scintillans</name>
    <name type="common">Sea sparkle</name>
    <name type="synonym">Red tide dinoflagellate</name>
    <dbReference type="NCBI Taxonomy" id="2966"/>
    <lineage>
        <taxon>Eukaryota</taxon>
        <taxon>Sar</taxon>
        <taxon>Alveolata</taxon>
        <taxon>Dinophyceae</taxon>
        <taxon>Noctilucales</taxon>
        <taxon>Noctilucaceae</taxon>
        <taxon>Noctiluca</taxon>
    </lineage>
</organism>
<protein>
    <submittedName>
        <fullName evidence="1">Uncharacterized protein</fullName>
    </submittedName>
</protein>
<dbReference type="EMBL" id="HBFQ01048793">
    <property type="protein sequence ID" value="CAD8860513.1"/>
    <property type="molecule type" value="Transcribed_RNA"/>
</dbReference>
<dbReference type="AlphaFoldDB" id="A0A7S1ANZ0"/>
<reference evidence="1" key="1">
    <citation type="submission" date="2021-01" db="EMBL/GenBank/DDBJ databases">
        <authorList>
            <person name="Corre E."/>
            <person name="Pelletier E."/>
            <person name="Niang G."/>
            <person name="Scheremetjew M."/>
            <person name="Finn R."/>
            <person name="Kale V."/>
            <person name="Holt S."/>
            <person name="Cochrane G."/>
            <person name="Meng A."/>
            <person name="Brown T."/>
            <person name="Cohen L."/>
        </authorList>
    </citation>
    <scope>NUCLEOTIDE SEQUENCE</scope>
</reference>
<evidence type="ECO:0000313" key="1">
    <source>
        <dbReference type="EMBL" id="CAD8860513.1"/>
    </source>
</evidence>
<name>A0A7S1ANZ0_NOCSC</name>
<dbReference type="SUPFAM" id="SSF51206">
    <property type="entry name" value="cAMP-binding domain-like"/>
    <property type="match status" value="1"/>
</dbReference>
<dbReference type="Gene3D" id="2.60.120.10">
    <property type="entry name" value="Jelly Rolls"/>
    <property type="match status" value="1"/>
</dbReference>